<evidence type="ECO:0000313" key="9">
    <source>
        <dbReference type="Proteomes" id="UP001227095"/>
    </source>
</evidence>
<protein>
    <submittedName>
        <fullName evidence="8">GMC family oxidoreductase N-terminal domain-containing protein</fullName>
    </submittedName>
</protein>
<dbReference type="Gene3D" id="3.30.560.10">
    <property type="entry name" value="Glucose Oxidase, domain 3"/>
    <property type="match status" value="1"/>
</dbReference>
<dbReference type="PROSITE" id="PS00623">
    <property type="entry name" value="GMC_OXRED_1"/>
    <property type="match status" value="1"/>
</dbReference>
<dbReference type="PROSITE" id="PS00624">
    <property type="entry name" value="GMC_OXRED_2"/>
    <property type="match status" value="1"/>
</dbReference>
<evidence type="ECO:0000256" key="2">
    <source>
        <dbReference type="ARBA" id="ARBA00010790"/>
    </source>
</evidence>
<dbReference type="Pfam" id="PF00732">
    <property type="entry name" value="GMC_oxred_N"/>
    <property type="match status" value="1"/>
</dbReference>
<comment type="similarity">
    <text evidence="2 5">Belongs to the GMC oxidoreductase family.</text>
</comment>
<dbReference type="InterPro" id="IPR000172">
    <property type="entry name" value="GMC_OxRdtase_N"/>
</dbReference>
<dbReference type="InterPro" id="IPR012132">
    <property type="entry name" value="GMC_OxRdtase"/>
</dbReference>
<feature type="domain" description="Glucose-methanol-choline oxidoreductase N-terminal" evidence="6">
    <location>
        <begin position="87"/>
        <end position="110"/>
    </location>
</feature>
<gene>
    <name evidence="8" type="ORF">QEO92_30385</name>
</gene>
<dbReference type="PIRSF" id="PIRSF000137">
    <property type="entry name" value="Alcohol_oxidase"/>
    <property type="match status" value="1"/>
</dbReference>
<sequence length="542" mass="59116">MGAFERSRTYDYIIVGGGTAGCVLANRLSADPSVEVLMIEGGGEGRGFYVDMPLGLAFLIGRPQYDWLYKGEPEPYLEGRRMPLPRGKMLGGSSAINGLIYVRGHAYDYNQWAQLGNRGWSWESVLPYFKRSEAFHHPSSEAHGTEGEWSVSDPNVRWEALVAYRQAAIEQGIPASDDYNSGDNEGVAFFVATIKNGVRHSTARAFLQPIRHRRNLTVVTNALVDRVTFDGRRASGITFSIDGQSQEAKAGRDVILSAGAYGSPAILERSGVGAPDVLSDAGIEVLHGLPGVGENLQDHWHIRVQHRLHNTHTLNTRGGTRLGRMLLGMQYLATKRGPLGGSPTLLGAFIKTSPDAPAPDIQIHVSGSTSPSFGGAMHPFPGITSSVCILRPESRGHCHVADRDPSVQPRILHNFLKEEADREIVIRSVEAVRRIVASSAMDRFEPEEILPTAAVQSRDELLDYARRTVNTTFHPVGTCKMGRDRMAVVDDRLRVHGLSGLRVVDASIMPTIVSGNTQAPTVMIAEKAADFIREERTGVQAA</sequence>
<evidence type="ECO:0000256" key="5">
    <source>
        <dbReference type="RuleBase" id="RU003968"/>
    </source>
</evidence>
<evidence type="ECO:0000256" key="3">
    <source>
        <dbReference type="ARBA" id="ARBA00022630"/>
    </source>
</evidence>
<accession>A0ABY8MCP5</accession>
<geneLocation type="plasmid" evidence="8 9">
    <name>unnamed1</name>
</geneLocation>
<keyword evidence="9" id="KW-1185">Reference proteome</keyword>
<comment type="cofactor">
    <cofactor evidence="1">
        <name>FAD</name>
        <dbReference type="ChEBI" id="CHEBI:57692"/>
    </cofactor>
</comment>
<keyword evidence="8" id="KW-0614">Plasmid</keyword>
<evidence type="ECO:0000259" key="7">
    <source>
        <dbReference type="PROSITE" id="PS00624"/>
    </source>
</evidence>
<organism evidence="8 9">
    <name type="scientific">Neorhizobium petrolearium</name>
    <dbReference type="NCBI Taxonomy" id="515361"/>
    <lineage>
        <taxon>Bacteria</taxon>
        <taxon>Pseudomonadati</taxon>
        <taxon>Pseudomonadota</taxon>
        <taxon>Alphaproteobacteria</taxon>
        <taxon>Hyphomicrobiales</taxon>
        <taxon>Rhizobiaceae</taxon>
        <taxon>Rhizobium/Agrobacterium group</taxon>
        <taxon>Neorhizobium</taxon>
    </lineage>
</organism>
<evidence type="ECO:0000256" key="1">
    <source>
        <dbReference type="ARBA" id="ARBA00001974"/>
    </source>
</evidence>
<dbReference type="PANTHER" id="PTHR11552:SF147">
    <property type="entry name" value="CHOLINE DEHYDROGENASE, MITOCHONDRIAL"/>
    <property type="match status" value="1"/>
</dbReference>
<dbReference type="PANTHER" id="PTHR11552">
    <property type="entry name" value="GLUCOSE-METHANOL-CHOLINE GMC OXIDOREDUCTASE"/>
    <property type="match status" value="1"/>
</dbReference>
<dbReference type="Gene3D" id="3.50.50.60">
    <property type="entry name" value="FAD/NAD(P)-binding domain"/>
    <property type="match status" value="1"/>
</dbReference>
<dbReference type="PROSITE" id="PS51257">
    <property type="entry name" value="PROKAR_LIPOPROTEIN"/>
    <property type="match status" value="1"/>
</dbReference>
<dbReference type="InterPro" id="IPR007867">
    <property type="entry name" value="GMC_OxRtase_C"/>
</dbReference>
<evidence type="ECO:0000259" key="6">
    <source>
        <dbReference type="PROSITE" id="PS00623"/>
    </source>
</evidence>
<keyword evidence="4 5" id="KW-0274">FAD</keyword>
<dbReference type="Proteomes" id="UP001227095">
    <property type="component" value="Plasmid unnamed1"/>
</dbReference>
<dbReference type="SUPFAM" id="SSF54373">
    <property type="entry name" value="FAD-linked reductases, C-terminal domain"/>
    <property type="match status" value="1"/>
</dbReference>
<feature type="domain" description="Glucose-methanol-choline oxidoreductase N-terminal" evidence="7">
    <location>
        <begin position="259"/>
        <end position="273"/>
    </location>
</feature>
<reference evidence="8 9" key="1">
    <citation type="submission" date="2023-04" db="EMBL/GenBank/DDBJ databases">
        <title>Neorhizobium petrolearium OS53, complete genome.</title>
        <authorList>
            <person name="Yu T."/>
        </authorList>
    </citation>
    <scope>NUCLEOTIDE SEQUENCE [LARGE SCALE GENOMIC DNA]</scope>
    <source>
        <strain evidence="8 9">OS53</strain>
        <plasmid evidence="8 9">unnamed1</plasmid>
    </source>
</reference>
<dbReference type="Pfam" id="PF05199">
    <property type="entry name" value="GMC_oxred_C"/>
    <property type="match status" value="1"/>
</dbReference>
<evidence type="ECO:0000313" key="8">
    <source>
        <dbReference type="EMBL" id="WGI71636.1"/>
    </source>
</evidence>
<dbReference type="SUPFAM" id="SSF51905">
    <property type="entry name" value="FAD/NAD(P)-binding domain"/>
    <property type="match status" value="1"/>
</dbReference>
<dbReference type="RefSeq" id="WP_227705784.1">
    <property type="nucleotide sequence ID" value="NZ_CP123001.1"/>
</dbReference>
<proteinExistence type="inferred from homology"/>
<keyword evidence="3 5" id="KW-0285">Flavoprotein</keyword>
<name>A0ABY8MCP5_9HYPH</name>
<dbReference type="InterPro" id="IPR036188">
    <property type="entry name" value="FAD/NAD-bd_sf"/>
</dbReference>
<evidence type="ECO:0000256" key="4">
    <source>
        <dbReference type="ARBA" id="ARBA00022827"/>
    </source>
</evidence>
<dbReference type="EMBL" id="CP123001">
    <property type="protein sequence ID" value="WGI71636.1"/>
    <property type="molecule type" value="Genomic_DNA"/>
</dbReference>